<organism evidence="1 2">
    <name type="scientific">Hymenobacter aranciens</name>
    <dbReference type="NCBI Taxonomy" id="3063996"/>
    <lineage>
        <taxon>Bacteria</taxon>
        <taxon>Pseudomonadati</taxon>
        <taxon>Bacteroidota</taxon>
        <taxon>Cytophagia</taxon>
        <taxon>Cytophagales</taxon>
        <taxon>Hymenobacteraceae</taxon>
        <taxon>Hymenobacter</taxon>
    </lineage>
</organism>
<keyword evidence="2" id="KW-1185">Reference proteome</keyword>
<dbReference type="EMBL" id="JAUQSY010000003">
    <property type="protein sequence ID" value="MDO7874331.1"/>
    <property type="molecule type" value="Genomic_DNA"/>
</dbReference>
<reference evidence="1" key="1">
    <citation type="submission" date="2023-07" db="EMBL/GenBank/DDBJ databases">
        <authorList>
            <person name="Kim M.K."/>
        </authorList>
    </citation>
    <scope>NUCLEOTIDE SEQUENCE</scope>
    <source>
        <strain evidence="1">ASUV-10-1</strain>
    </source>
</reference>
<evidence type="ECO:0000313" key="1">
    <source>
        <dbReference type="EMBL" id="MDO7874331.1"/>
    </source>
</evidence>
<dbReference type="Proteomes" id="UP001176429">
    <property type="component" value="Unassembled WGS sequence"/>
</dbReference>
<proteinExistence type="predicted"/>
<evidence type="ECO:0000313" key="2">
    <source>
        <dbReference type="Proteomes" id="UP001176429"/>
    </source>
</evidence>
<protein>
    <submittedName>
        <fullName evidence="1">Phage portal protein</fullName>
    </submittedName>
</protein>
<dbReference type="InterPro" id="IPR006944">
    <property type="entry name" value="Phage/GTA_portal"/>
</dbReference>
<accession>A0ABT9BCA1</accession>
<dbReference type="Pfam" id="PF04860">
    <property type="entry name" value="Phage_portal"/>
    <property type="match status" value="1"/>
</dbReference>
<name>A0ABT9BCA1_9BACT</name>
<sequence length="439" mass="48210">MANQRNRKRLETPSVTKNTPHIARVELASVKLPTVSTSRVQSQSQQWVKYGEKNDFPQYLIDAEGKCAPHAAFLGLRRNLIAGEGLAFSDNIQAALEAINDEGTADDLLEDVAGDLSVFETFACQVVYTRNKSAIVNVYHVPSANVRPHKQLDDRGNPIGYWVSADWSNTTNCQPKFYERFDPLNIGTHVKQVDASQAAPAGSQLYFYHKRALDQPYLPQVSYRAALTYVELAREMGVFSLSSIVNGFSSPGIMNVASTMDDEAKRDLVYKFNQTMTGAENASKVLLTVSDIDTITWTGTGTEDITPRIEAYNRIIVEQVSSAHRGNPMLAGIQSEGASLGGDANTYATSLDVYHNTVINPLQRPFLRFLNRVLTFNGATEFELDIARLGLVNAAMSDDMKFKLLKPEVIASEFGYKPEDLVAAPIVAEAIPAPAAPVV</sequence>
<comment type="caution">
    <text evidence="1">The sequence shown here is derived from an EMBL/GenBank/DDBJ whole genome shotgun (WGS) entry which is preliminary data.</text>
</comment>
<dbReference type="RefSeq" id="WP_305005644.1">
    <property type="nucleotide sequence ID" value="NZ_JAUQSY010000003.1"/>
</dbReference>
<gene>
    <name evidence="1" type="ORF">Q5H93_06270</name>
</gene>